<dbReference type="Proteomes" id="UP000012960">
    <property type="component" value="Unplaced"/>
</dbReference>
<evidence type="ECO:0000256" key="1">
    <source>
        <dbReference type="ARBA" id="ARBA00004167"/>
    </source>
</evidence>
<feature type="transmembrane region" description="Helical" evidence="6">
    <location>
        <begin position="85"/>
        <end position="106"/>
    </location>
</feature>
<keyword evidence="4 6" id="KW-1133">Transmembrane helix</keyword>
<evidence type="ECO:0000313" key="8">
    <source>
        <dbReference type="EnsemblPlants" id="Ma05_p21960.1"/>
    </source>
</evidence>
<accession>A0A804J762</accession>
<comment type="subcellular location">
    <subcellularLocation>
        <location evidence="1">Membrane</location>
        <topology evidence="1">Single-pass membrane protein</topology>
    </subcellularLocation>
</comment>
<gene>
    <name evidence="7" type="ORF">GSMUA_273920.1</name>
</gene>
<evidence type="ECO:0000256" key="4">
    <source>
        <dbReference type="ARBA" id="ARBA00022989"/>
    </source>
</evidence>
<keyword evidence="9" id="KW-1185">Reference proteome</keyword>
<evidence type="ECO:0000256" key="5">
    <source>
        <dbReference type="ARBA" id="ARBA00023136"/>
    </source>
</evidence>
<keyword evidence="3 6" id="KW-0812">Transmembrane</keyword>
<name>A0A804J762_MUSAM</name>
<dbReference type="InParanoid" id="A0A804J762"/>
<evidence type="ECO:0000313" key="7">
    <source>
        <dbReference type="EMBL" id="CAG1839215.1"/>
    </source>
</evidence>
<dbReference type="Gramene" id="Ma05_t21960.1">
    <property type="protein sequence ID" value="Ma05_p21960.1"/>
    <property type="gene ID" value="Ma05_g21960"/>
</dbReference>
<evidence type="ECO:0000256" key="6">
    <source>
        <dbReference type="SAM" id="Phobius"/>
    </source>
</evidence>
<keyword evidence="5 6" id="KW-0472">Membrane</keyword>
<dbReference type="PANTHER" id="PTHR12791">
    <property type="entry name" value="GOLGI SNARE BET1-RELATED"/>
    <property type="match status" value="1"/>
</dbReference>
<evidence type="ECO:0000256" key="3">
    <source>
        <dbReference type="ARBA" id="ARBA00022692"/>
    </source>
</evidence>
<dbReference type="AlphaFoldDB" id="A0A804J762"/>
<protein>
    <submittedName>
        <fullName evidence="7">(wild Malaysian banana) hypothetical protein</fullName>
    </submittedName>
</protein>
<evidence type="ECO:0000313" key="9">
    <source>
        <dbReference type="Proteomes" id="UP000012960"/>
    </source>
</evidence>
<sequence length="108" mass="12568">MFNLTACRESIETTELLCLIALRRVAFRPHLNRLMKLLSMTKINILMEVEIHNHALDQMGHDMDTSSGVLSGTVDRFKMVFERKLNCRMATLVISFLVLFLLMYYLTK</sequence>
<evidence type="ECO:0000256" key="2">
    <source>
        <dbReference type="ARBA" id="ARBA00022448"/>
    </source>
</evidence>
<reference evidence="8" key="2">
    <citation type="submission" date="2021-05" db="UniProtKB">
        <authorList>
            <consortium name="EnsemblPlants"/>
        </authorList>
    </citation>
    <scope>IDENTIFICATION</scope>
    <source>
        <strain evidence="8">subsp. malaccensis</strain>
    </source>
</reference>
<organism evidence="8 9">
    <name type="scientific">Musa acuminata subsp. malaccensis</name>
    <name type="common">Wild banana</name>
    <name type="synonym">Musa malaccensis</name>
    <dbReference type="NCBI Taxonomy" id="214687"/>
    <lineage>
        <taxon>Eukaryota</taxon>
        <taxon>Viridiplantae</taxon>
        <taxon>Streptophyta</taxon>
        <taxon>Embryophyta</taxon>
        <taxon>Tracheophyta</taxon>
        <taxon>Spermatophyta</taxon>
        <taxon>Magnoliopsida</taxon>
        <taxon>Liliopsida</taxon>
        <taxon>Zingiberales</taxon>
        <taxon>Musaceae</taxon>
        <taxon>Musa</taxon>
    </lineage>
</organism>
<dbReference type="EnsemblPlants" id="Ma05_t21960.1">
    <property type="protein sequence ID" value="Ma05_p21960.1"/>
    <property type="gene ID" value="Ma05_g21960"/>
</dbReference>
<dbReference type="GO" id="GO:0016020">
    <property type="term" value="C:membrane"/>
    <property type="evidence" value="ECO:0007669"/>
    <property type="project" value="UniProtKB-SubCell"/>
</dbReference>
<reference evidence="7" key="1">
    <citation type="submission" date="2021-03" db="EMBL/GenBank/DDBJ databases">
        <authorList>
            <consortium name="Genoscope - CEA"/>
            <person name="William W."/>
        </authorList>
    </citation>
    <scope>NUCLEOTIDE SEQUENCE</scope>
    <source>
        <strain evidence="7">Doubled-haploid Pahang</strain>
    </source>
</reference>
<dbReference type="EMBL" id="HG996470">
    <property type="protein sequence ID" value="CAG1839215.1"/>
    <property type="molecule type" value="Genomic_DNA"/>
</dbReference>
<proteinExistence type="predicted"/>
<keyword evidence="2" id="KW-0813">Transport</keyword>